<evidence type="ECO:0000256" key="2">
    <source>
        <dbReference type="PIRSR" id="PIRSR015853-2"/>
    </source>
</evidence>
<dbReference type="InterPro" id="IPR027476">
    <property type="entry name" value="DppA_N"/>
</dbReference>
<dbReference type="RefSeq" id="WP_012873737.1">
    <property type="nucleotide sequence ID" value="NC_013524.1"/>
</dbReference>
<feature type="binding site" evidence="2">
    <location>
        <position position="69"/>
    </location>
    <ligand>
        <name>Zn(2+)</name>
        <dbReference type="ChEBI" id="CHEBI:29105"/>
        <label>2</label>
    </ligand>
</feature>
<dbReference type="OrthoDB" id="9785420at2"/>
<dbReference type="STRING" id="479434.Sthe_3302"/>
<evidence type="ECO:0000256" key="1">
    <source>
        <dbReference type="PIRSR" id="PIRSR015853-1"/>
    </source>
</evidence>
<name>D1CA59_SPHTD</name>
<dbReference type="Gene3D" id="3.30.1360.130">
    <property type="entry name" value="Dipeptide transport protein"/>
    <property type="match status" value="1"/>
</dbReference>
<dbReference type="KEGG" id="sti:Sthe_3302"/>
<evidence type="ECO:0000313" key="4">
    <source>
        <dbReference type="Proteomes" id="UP000002027"/>
    </source>
</evidence>
<reference evidence="3 4" key="2">
    <citation type="journal article" date="2010" name="Stand. Genomic Sci.">
        <title>Complete genome sequence of Desulfohalobium retbaense type strain (HR(100)).</title>
        <authorList>
            <person name="Spring S."/>
            <person name="Nolan M."/>
            <person name="Lapidus A."/>
            <person name="Glavina Del Rio T."/>
            <person name="Copeland A."/>
            <person name="Tice H."/>
            <person name="Cheng J.F."/>
            <person name="Lucas S."/>
            <person name="Land M."/>
            <person name="Chen F."/>
            <person name="Bruce D."/>
            <person name="Goodwin L."/>
            <person name="Pitluck S."/>
            <person name="Ivanova N."/>
            <person name="Mavromatis K."/>
            <person name="Mikhailova N."/>
            <person name="Pati A."/>
            <person name="Chen A."/>
            <person name="Palaniappan K."/>
            <person name="Hauser L."/>
            <person name="Chang Y.J."/>
            <person name="Jeffries C.D."/>
            <person name="Munk C."/>
            <person name="Kiss H."/>
            <person name="Chain P."/>
            <person name="Han C."/>
            <person name="Brettin T."/>
            <person name="Detter J.C."/>
            <person name="Schuler E."/>
            <person name="Goker M."/>
            <person name="Rohde M."/>
            <person name="Bristow J."/>
            <person name="Eisen J.A."/>
            <person name="Markowitz V."/>
            <person name="Hugenholtz P."/>
            <person name="Kyrpides N.C."/>
            <person name="Klenk H.P."/>
        </authorList>
    </citation>
    <scope>NUCLEOTIDE SEQUENCE [LARGE SCALE GENOMIC DNA]</scope>
    <source>
        <strain evidence="4">ATCC 49802 / DSM 20745 / S 6022</strain>
    </source>
</reference>
<keyword evidence="3" id="KW-0645">Protease</keyword>
<evidence type="ECO:0000313" key="3">
    <source>
        <dbReference type="EMBL" id="ACZ40702.1"/>
    </source>
</evidence>
<dbReference type="FunCoup" id="D1CA59">
    <property type="interactions" value="17"/>
</dbReference>
<keyword evidence="4" id="KW-1185">Reference proteome</keyword>
<dbReference type="Pfam" id="PF04951">
    <property type="entry name" value="Peptidase_M55"/>
    <property type="match status" value="1"/>
</dbReference>
<feature type="binding site" evidence="2">
    <location>
        <position position="8"/>
    </location>
    <ligand>
        <name>Zn(2+)</name>
        <dbReference type="ChEBI" id="CHEBI:29105"/>
        <label>1</label>
    </ligand>
</feature>
<dbReference type="InParanoid" id="D1CA59"/>
<organism evidence="3 4">
    <name type="scientific">Sphaerobacter thermophilus (strain ATCC 49802 / DSM 20745 / KCCM 41009 / NCIMB 13125 / S 6022)</name>
    <dbReference type="NCBI Taxonomy" id="479434"/>
    <lineage>
        <taxon>Bacteria</taxon>
        <taxon>Pseudomonadati</taxon>
        <taxon>Thermomicrobiota</taxon>
        <taxon>Thermomicrobia</taxon>
        <taxon>Sphaerobacterales</taxon>
        <taxon>Sphaerobacterineae</taxon>
        <taxon>Sphaerobacteraceae</taxon>
        <taxon>Sphaerobacter</taxon>
    </lineage>
</organism>
<dbReference type="CDD" id="cd08663">
    <property type="entry name" value="DAP_dppA_1"/>
    <property type="match status" value="1"/>
</dbReference>
<sequence length="285" mass="30421">MKIVISADMEGTTGVVEGIHVRPPDQANPAGSSAAEYGWARLTMTREVNAAIEGALEAGAEQVIVNESHDGMRNLLPEELHREALLISGAHKPLSMAQGVDEPGVAGLIYTGYHAKAGTPNGVLAHTYVGFIRDVRLNGVSVGEYGINAAVAGHFGVPVIMVTGDDHTVRQTQELLGERVVGVIVKRGIGTNSAIHLHPAKARDLIREGAAEAVRRIPELKPYNPGWPCRVEVDVDHQVQADLATIVPGVARNGERGFVFTAEDGVQLVTIWRAVLNAMMTRFAV</sequence>
<keyword evidence="2" id="KW-0862">Zinc</keyword>
<proteinExistence type="predicted"/>
<gene>
    <name evidence="3" type="ordered locus">Sthe_3302</name>
</gene>
<accession>D1CA59</accession>
<feature type="binding site" evidence="2">
    <location>
        <position position="8"/>
    </location>
    <ligand>
        <name>Zn(2+)</name>
        <dbReference type="ChEBI" id="CHEBI:29105"/>
        <label>2</label>
    </ligand>
</feature>
<feature type="binding site" evidence="2">
    <location>
        <position position="114"/>
    </location>
    <ligand>
        <name>Zn(2+)</name>
        <dbReference type="ChEBI" id="CHEBI:29105"/>
        <label>2</label>
    </ligand>
</feature>
<keyword evidence="2" id="KW-0479">Metal-binding</keyword>
<dbReference type="SUPFAM" id="SSF63992">
    <property type="entry name" value="Dipeptide transport protein"/>
    <property type="match status" value="1"/>
</dbReference>
<dbReference type="Gene3D" id="3.40.50.10780">
    <property type="entry name" value="Dipeptide transport protein"/>
    <property type="match status" value="1"/>
</dbReference>
<feature type="binding site" evidence="2">
    <location>
        <position position="144"/>
    </location>
    <ligand>
        <name>Zn(2+)</name>
        <dbReference type="ChEBI" id="CHEBI:29105"/>
        <label>2</label>
    </ligand>
</feature>
<dbReference type="HOGENOM" id="CLU_086038_1_0_0"/>
<dbReference type="AlphaFoldDB" id="D1CA59"/>
<keyword evidence="3" id="KW-0378">Hydrolase</keyword>
<reference evidence="4" key="1">
    <citation type="submission" date="2009-11" db="EMBL/GenBank/DDBJ databases">
        <title>The complete chromosome 2 of Sphaerobacter thermophilus DSM 20745.</title>
        <authorList>
            <person name="Lucas S."/>
            <person name="Copeland A."/>
            <person name="Lapidus A."/>
            <person name="Glavina del Rio T."/>
            <person name="Dalin E."/>
            <person name="Tice H."/>
            <person name="Bruce D."/>
            <person name="Goodwin L."/>
            <person name="Pitluck S."/>
            <person name="Kyrpides N."/>
            <person name="Mavromatis K."/>
            <person name="Ivanova N."/>
            <person name="Mikhailova N."/>
            <person name="LaButti K.M."/>
            <person name="Clum A."/>
            <person name="Sun H.I."/>
            <person name="Brettin T."/>
            <person name="Detter J.C."/>
            <person name="Han C."/>
            <person name="Larimer F."/>
            <person name="Land M."/>
            <person name="Hauser L."/>
            <person name="Markowitz V."/>
            <person name="Cheng J.F."/>
            <person name="Hugenholtz P."/>
            <person name="Woyke T."/>
            <person name="Wu D."/>
            <person name="Steenblock K."/>
            <person name="Schneider S."/>
            <person name="Pukall R."/>
            <person name="Goeker M."/>
            <person name="Klenk H.P."/>
            <person name="Eisen J.A."/>
        </authorList>
    </citation>
    <scope>NUCLEOTIDE SEQUENCE [LARGE SCALE GENOMIC DNA]</scope>
    <source>
        <strain evidence="4">ATCC 49802 / DSM 20745 / S 6022</strain>
    </source>
</reference>
<dbReference type="PIRSF" id="PIRSF015853">
    <property type="entry name" value="Pep_DppA"/>
    <property type="match status" value="1"/>
</dbReference>
<dbReference type="GO" id="GO:0004177">
    <property type="term" value="F:aminopeptidase activity"/>
    <property type="evidence" value="ECO:0007669"/>
    <property type="project" value="UniProtKB-KW"/>
</dbReference>
<protein>
    <submittedName>
        <fullName evidence="3">Peptidase M55 D-aminopeptidase</fullName>
    </submittedName>
</protein>
<dbReference type="eggNOG" id="COG2362">
    <property type="taxonomic scope" value="Bacteria"/>
</dbReference>
<dbReference type="Proteomes" id="UP000002027">
    <property type="component" value="Chromosome 2"/>
</dbReference>
<dbReference type="EMBL" id="CP001824">
    <property type="protein sequence ID" value="ACZ40702.1"/>
    <property type="molecule type" value="Genomic_DNA"/>
</dbReference>
<feature type="binding site" evidence="2">
    <location>
        <position position="10"/>
    </location>
    <ligand>
        <name>Zn(2+)</name>
        <dbReference type="ChEBI" id="CHEBI:29105"/>
        <label>1</label>
    </ligand>
</feature>
<feature type="active site" description="Nucleophile" evidence="1">
    <location>
        <position position="126"/>
    </location>
</feature>
<dbReference type="GO" id="GO:0046872">
    <property type="term" value="F:metal ion binding"/>
    <property type="evidence" value="ECO:0007669"/>
    <property type="project" value="UniProtKB-KW"/>
</dbReference>
<dbReference type="InterPro" id="IPR007035">
    <property type="entry name" value="Peptidase_M55"/>
</dbReference>
<keyword evidence="3" id="KW-0031">Aminopeptidase</keyword>
<dbReference type="InterPro" id="IPR036177">
    <property type="entry name" value="Peptidase_M55_sf"/>
</dbReference>